<keyword evidence="4" id="KW-0808">Transferase</keyword>
<name>A0A9Q5D2Q9_9BACT</name>
<organism evidence="4 5">
    <name type="scientific">Chitinophaga solisilvae</name>
    <dbReference type="NCBI Taxonomy" id="1233460"/>
    <lineage>
        <taxon>Bacteria</taxon>
        <taxon>Pseudomonadati</taxon>
        <taxon>Bacteroidota</taxon>
        <taxon>Chitinophagia</taxon>
        <taxon>Chitinophagales</taxon>
        <taxon>Chitinophagaceae</taxon>
        <taxon>Chitinophaga</taxon>
    </lineage>
</organism>
<comment type="caution">
    <text evidence="4">The sequence shown here is derived from an EMBL/GenBank/DDBJ whole genome shotgun (WGS) entry which is preliminary data.</text>
</comment>
<dbReference type="InterPro" id="IPR050640">
    <property type="entry name" value="Bact_2-comp_sensor_kinase"/>
</dbReference>
<feature type="coiled-coil region" evidence="1">
    <location>
        <begin position="138"/>
        <end position="169"/>
    </location>
</feature>
<dbReference type="InterPro" id="IPR010559">
    <property type="entry name" value="Sig_transdc_His_kin_internal"/>
</dbReference>
<dbReference type="PANTHER" id="PTHR34220">
    <property type="entry name" value="SENSOR HISTIDINE KINASE YPDA"/>
    <property type="match status" value="1"/>
</dbReference>
<feature type="domain" description="Signal transduction histidine kinase internal region" evidence="3">
    <location>
        <begin position="161"/>
        <end position="240"/>
    </location>
</feature>
<dbReference type="Proteomes" id="UP000281028">
    <property type="component" value="Unassembled WGS sequence"/>
</dbReference>
<reference evidence="4" key="1">
    <citation type="submission" date="2020-05" db="EMBL/GenBank/DDBJ databases">
        <title>Chitinophaga laudate sp. nov., isolated from a tropical peat swamp.</title>
        <authorList>
            <person name="Goh C.B.S."/>
            <person name="Lee M.S."/>
            <person name="Parimannan S."/>
            <person name="Pasbakhsh P."/>
            <person name="Yule C.M."/>
            <person name="Rajandas H."/>
            <person name="Loke S."/>
            <person name="Croft L."/>
            <person name="Tan J.B.L."/>
        </authorList>
    </citation>
    <scope>NUCLEOTIDE SEQUENCE</scope>
    <source>
        <strain evidence="4">Mgbs1</strain>
    </source>
</reference>
<dbReference type="EMBL" id="RIAR02000001">
    <property type="protein sequence ID" value="NSL86934.1"/>
    <property type="molecule type" value="Genomic_DNA"/>
</dbReference>
<keyword evidence="2" id="KW-0812">Transmembrane</keyword>
<dbReference type="AlphaFoldDB" id="A0A9Q5D2Q9"/>
<dbReference type="InterPro" id="IPR036890">
    <property type="entry name" value="HATPase_C_sf"/>
</dbReference>
<dbReference type="GO" id="GO:0016020">
    <property type="term" value="C:membrane"/>
    <property type="evidence" value="ECO:0007669"/>
    <property type="project" value="InterPro"/>
</dbReference>
<keyword evidence="1" id="KW-0175">Coiled coil</keyword>
<keyword evidence="5" id="KW-1185">Reference proteome</keyword>
<feature type="transmembrane region" description="Helical" evidence="2">
    <location>
        <begin position="45"/>
        <end position="66"/>
    </location>
</feature>
<feature type="transmembrane region" description="Helical" evidence="2">
    <location>
        <begin position="78"/>
        <end position="101"/>
    </location>
</feature>
<dbReference type="Gene3D" id="3.30.565.10">
    <property type="entry name" value="Histidine kinase-like ATPase, C-terminal domain"/>
    <property type="match status" value="1"/>
</dbReference>
<evidence type="ECO:0000313" key="4">
    <source>
        <dbReference type="EMBL" id="NSL86934.1"/>
    </source>
</evidence>
<feature type="transmembrane region" description="Helical" evidence="2">
    <location>
        <begin position="121"/>
        <end position="141"/>
    </location>
</feature>
<keyword evidence="2" id="KW-0472">Membrane</keyword>
<evidence type="ECO:0000256" key="2">
    <source>
        <dbReference type="SAM" id="Phobius"/>
    </source>
</evidence>
<dbReference type="OrthoDB" id="9792992at2"/>
<evidence type="ECO:0000313" key="5">
    <source>
        <dbReference type="Proteomes" id="UP000281028"/>
    </source>
</evidence>
<sequence length="353" mass="41162">MRRALLHILFWFVYLLQDALLEFVWIGPALGDLTDEQRLFVAIKTAFITLAPKLLFTYFILLVTIPQTLKEEKKTIRIVAETFVVLLASIILYRLIFNYYLNPVIYKGMLKQKPLWDLSRGLLALMDLGFVSGIAGMLKLLRTQVSAKEREKNLMKEKLETELKFLRNQINPHFLFNTLNNIYALARKKSDKTPEIVMKLSKLLRFMLYESRKDQIPVAAEIKMLDDCLELERIRYNERLTITFHKEIDNDMQLIAPLLLLPFVENAFKHGVSETRFESFIHIAIRLQASILTFTISNTKDNDGSHEVTDNIGLSNVRRQLELMYKDYQLKVENSDHIFNVHLTINLSSHAKI</sequence>
<evidence type="ECO:0000256" key="1">
    <source>
        <dbReference type="SAM" id="Coils"/>
    </source>
</evidence>
<dbReference type="PANTHER" id="PTHR34220:SF7">
    <property type="entry name" value="SENSOR HISTIDINE KINASE YPDA"/>
    <property type="match status" value="1"/>
</dbReference>
<keyword evidence="2" id="KW-1133">Transmembrane helix</keyword>
<evidence type="ECO:0000259" key="3">
    <source>
        <dbReference type="Pfam" id="PF06580"/>
    </source>
</evidence>
<proteinExistence type="predicted"/>
<dbReference type="GO" id="GO:0000155">
    <property type="term" value="F:phosphorelay sensor kinase activity"/>
    <property type="evidence" value="ECO:0007669"/>
    <property type="project" value="InterPro"/>
</dbReference>
<protein>
    <submittedName>
        <fullName evidence="4">Histidine kinase</fullName>
    </submittedName>
</protein>
<dbReference type="Pfam" id="PF06580">
    <property type="entry name" value="His_kinase"/>
    <property type="match status" value="1"/>
</dbReference>
<gene>
    <name evidence="4" type="ORF">ECE50_008845</name>
</gene>
<keyword evidence="4" id="KW-0418">Kinase</keyword>
<accession>A0A9Q5D2Q9</accession>